<evidence type="ECO:0000313" key="5">
    <source>
        <dbReference type="EMBL" id="KAK8850846.1"/>
    </source>
</evidence>
<comment type="caution">
    <text evidence="5">The sequence shown here is derived from an EMBL/GenBank/DDBJ whole genome shotgun (WGS) entry which is preliminary data.</text>
</comment>
<evidence type="ECO:0000256" key="3">
    <source>
        <dbReference type="ARBA" id="ARBA00022691"/>
    </source>
</evidence>
<dbReference type="Gene3D" id="3.40.50.150">
    <property type="entry name" value="Vaccinia Virus protein VP39"/>
    <property type="match status" value="1"/>
</dbReference>
<proteinExistence type="predicted"/>
<evidence type="ECO:0000313" key="6">
    <source>
        <dbReference type="Proteomes" id="UP001390339"/>
    </source>
</evidence>
<keyword evidence="2" id="KW-0808">Transferase</keyword>
<gene>
    <name evidence="5" type="ORF">PGQ11_013325</name>
</gene>
<keyword evidence="6" id="KW-1185">Reference proteome</keyword>
<dbReference type="Proteomes" id="UP001390339">
    <property type="component" value="Unassembled WGS sequence"/>
</dbReference>
<dbReference type="PANTHER" id="PTHR43397:SF2">
    <property type="entry name" value="HISTIDINE-SPECIFIC METHYLTRANSFERASE SAM-DEPENDENT DOMAIN-CONTAINING PROTEIN"/>
    <property type="match status" value="1"/>
</dbReference>
<evidence type="ECO:0000256" key="2">
    <source>
        <dbReference type="ARBA" id="ARBA00022679"/>
    </source>
</evidence>
<sequence>MQEKKPSSIVPKPDMSVELCIPKNSAAGSSTDSCSTEKNALVDIFVQVSAEGSHIDIIDIREGQQSLDLAPAIRFSLQHCNMHGYWTLPSMLLWNEKGLRLFEEVTYTPEYYLTNTEISLLETHSGELARQIEPGTILLELGSGCLRKTGILLQAIEALGKEVDYYALDLDRNELLRTVGQLVDTSRFRHVRCHGLHGTYDDGRSWIARPENAGKPICVISLGSTVGSFAPAEVAVFLKTWAETVKTTSDGGGNPVAASFRILLGLDGCKDGGRVFEAYNDPRGVNKRFILNALDNANSYLRHEAFDARDWTVRGVWDAIAKRHVQYLVPLVDVDVTVLQDDKQQQQQQPETVTVRAGEKVQLVSSYKFDDEVKHRLWEESGLTVVNQCMNHDGSYGEFFMIFLLNY</sequence>
<dbReference type="InterPro" id="IPR017805">
    <property type="entry name" value="SAM_MeTrfase_EasF-type_put"/>
</dbReference>
<protein>
    <recommendedName>
        <fullName evidence="4">Histidine-specific methyltransferase SAM-dependent domain-containing protein</fullName>
    </recommendedName>
</protein>
<dbReference type="EMBL" id="JAPCWZ010000009">
    <property type="protein sequence ID" value="KAK8850846.1"/>
    <property type="molecule type" value="Genomic_DNA"/>
</dbReference>
<keyword evidence="3" id="KW-0949">S-adenosyl-L-methionine</keyword>
<organism evidence="5 6">
    <name type="scientific">Apiospora arundinis</name>
    <dbReference type="NCBI Taxonomy" id="335852"/>
    <lineage>
        <taxon>Eukaryota</taxon>
        <taxon>Fungi</taxon>
        <taxon>Dikarya</taxon>
        <taxon>Ascomycota</taxon>
        <taxon>Pezizomycotina</taxon>
        <taxon>Sordariomycetes</taxon>
        <taxon>Xylariomycetidae</taxon>
        <taxon>Amphisphaeriales</taxon>
        <taxon>Apiosporaceae</taxon>
        <taxon>Apiospora</taxon>
    </lineage>
</organism>
<evidence type="ECO:0000259" key="4">
    <source>
        <dbReference type="Pfam" id="PF10017"/>
    </source>
</evidence>
<dbReference type="InterPro" id="IPR051128">
    <property type="entry name" value="EgtD_Methyltrsf_superfamily"/>
</dbReference>
<dbReference type="NCBIfam" id="TIGR03439">
    <property type="entry name" value="methyl_EasF"/>
    <property type="match status" value="1"/>
</dbReference>
<name>A0ABR2HP72_9PEZI</name>
<accession>A0ABR2HP72</accession>
<reference evidence="5 6" key="1">
    <citation type="journal article" date="2024" name="IMA Fungus">
        <title>Apiospora arundinis, a panoply of carbohydrate-active enzymes and secondary metabolites.</title>
        <authorList>
            <person name="Sorensen T."/>
            <person name="Petersen C."/>
            <person name="Muurmann A.T."/>
            <person name="Christiansen J.V."/>
            <person name="Brundto M.L."/>
            <person name="Overgaard C.K."/>
            <person name="Boysen A.T."/>
            <person name="Wollenberg R.D."/>
            <person name="Larsen T.O."/>
            <person name="Sorensen J.L."/>
            <person name="Nielsen K.L."/>
            <person name="Sondergaard T.E."/>
        </authorList>
    </citation>
    <scope>NUCLEOTIDE SEQUENCE [LARGE SCALE GENOMIC DNA]</scope>
    <source>
        <strain evidence="5 6">AAU 773</strain>
    </source>
</reference>
<evidence type="ECO:0000256" key="1">
    <source>
        <dbReference type="ARBA" id="ARBA00022603"/>
    </source>
</evidence>
<dbReference type="PANTHER" id="PTHR43397">
    <property type="entry name" value="ERGOTHIONEINE BIOSYNTHESIS PROTEIN 1"/>
    <property type="match status" value="1"/>
</dbReference>
<feature type="domain" description="Histidine-specific methyltransferase SAM-dependent" evidence="4">
    <location>
        <begin position="87"/>
        <end position="398"/>
    </location>
</feature>
<dbReference type="Pfam" id="PF10017">
    <property type="entry name" value="Methyltransf_33"/>
    <property type="match status" value="1"/>
</dbReference>
<keyword evidence="1" id="KW-0489">Methyltransferase</keyword>
<dbReference type="InterPro" id="IPR029063">
    <property type="entry name" value="SAM-dependent_MTases_sf"/>
</dbReference>
<dbReference type="InterPro" id="IPR019257">
    <property type="entry name" value="MeTrfase_dom"/>
</dbReference>